<evidence type="ECO:0000256" key="1">
    <source>
        <dbReference type="SAM" id="Phobius"/>
    </source>
</evidence>
<proteinExistence type="predicted"/>
<feature type="transmembrane region" description="Helical" evidence="1">
    <location>
        <begin position="49"/>
        <end position="65"/>
    </location>
</feature>
<dbReference type="AlphaFoldDB" id="T1AM39"/>
<reference evidence="2" key="1">
    <citation type="submission" date="2013-08" db="EMBL/GenBank/DDBJ databases">
        <authorList>
            <person name="Mendez C."/>
            <person name="Richter M."/>
            <person name="Ferrer M."/>
            <person name="Sanchez J."/>
        </authorList>
    </citation>
    <scope>NUCLEOTIDE SEQUENCE</scope>
</reference>
<sequence length="68" mass="7591">MAGQLLICVLILRVWPHAVPLTASAAVIFVAAWVGQFFGHAIEGRRPKFLQNIMFLLIGPLWVVLKHD</sequence>
<comment type="caution">
    <text evidence="2">The sequence shown here is derived from an EMBL/GenBank/DDBJ whole genome shotgun (WGS) entry which is preliminary data.</text>
</comment>
<dbReference type="InterPro" id="IPR009305">
    <property type="entry name" value="Mpo1-like"/>
</dbReference>
<protein>
    <submittedName>
        <fullName evidence="2">Membrane protein containing DUF962</fullName>
    </submittedName>
</protein>
<dbReference type="Pfam" id="PF06127">
    <property type="entry name" value="Mpo1-like"/>
    <property type="match status" value="1"/>
</dbReference>
<gene>
    <name evidence="2" type="ORF">B2A_03146</name>
</gene>
<name>T1AM39_9ZZZZ</name>
<reference evidence="2" key="2">
    <citation type="journal article" date="2014" name="ISME J.">
        <title>Microbial stratification in low pH oxic and suboxic macroscopic growths along an acid mine drainage.</title>
        <authorList>
            <person name="Mendez-Garcia C."/>
            <person name="Mesa V."/>
            <person name="Sprenger R.R."/>
            <person name="Richter M."/>
            <person name="Diez M.S."/>
            <person name="Solano J."/>
            <person name="Bargiela R."/>
            <person name="Golyshina O.V."/>
            <person name="Manteca A."/>
            <person name="Ramos J.L."/>
            <person name="Gallego J.R."/>
            <person name="Llorente I."/>
            <person name="Martins Dos Santos V.A."/>
            <person name="Jensen O.N."/>
            <person name="Pelaez A.I."/>
            <person name="Sanchez J."/>
            <person name="Ferrer M."/>
        </authorList>
    </citation>
    <scope>NUCLEOTIDE SEQUENCE</scope>
</reference>
<keyword evidence="1" id="KW-0472">Membrane</keyword>
<keyword evidence="1" id="KW-0812">Transmembrane</keyword>
<organism evidence="2">
    <name type="scientific">mine drainage metagenome</name>
    <dbReference type="NCBI Taxonomy" id="410659"/>
    <lineage>
        <taxon>unclassified sequences</taxon>
        <taxon>metagenomes</taxon>
        <taxon>ecological metagenomes</taxon>
    </lineage>
</organism>
<keyword evidence="1" id="KW-1133">Transmembrane helix</keyword>
<accession>T1AM39</accession>
<dbReference type="EMBL" id="AUZZ01002108">
    <property type="protein sequence ID" value="EQD61676.1"/>
    <property type="molecule type" value="Genomic_DNA"/>
</dbReference>
<evidence type="ECO:0000313" key="2">
    <source>
        <dbReference type="EMBL" id="EQD61676.1"/>
    </source>
</evidence>